<dbReference type="AlphaFoldDB" id="A0A1J5P1W7"/>
<name>A0A1J5P1W7_9ZZZZ</name>
<sequence>MTVSKGLTDAGYLGTSVRLPAPGLSFVARRHSVEQVATDNGSPYDNAKDRSCGGKPYIYLLASLWRRCS</sequence>
<organism evidence="1">
    <name type="scientific">mine drainage metagenome</name>
    <dbReference type="NCBI Taxonomy" id="410659"/>
    <lineage>
        <taxon>unclassified sequences</taxon>
        <taxon>metagenomes</taxon>
        <taxon>ecological metagenomes</taxon>
    </lineage>
</organism>
<evidence type="ECO:0000313" key="1">
    <source>
        <dbReference type="EMBL" id="OIQ64600.1"/>
    </source>
</evidence>
<comment type="caution">
    <text evidence="1">The sequence shown here is derived from an EMBL/GenBank/DDBJ whole genome shotgun (WGS) entry which is preliminary data.</text>
</comment>
<dbReference type="EMBL" id="MLJW01007984">
    <property type="protein sequence ID" value="OIQ64600.1"/>
    <property type="molecule type" value="Genomic_DNA"/>
</dbReference>
<proteinExistence type="predicted"/>
<reference evidence="1" key="1">
    <citation type="submission" date="2016-10" db="EMBL/GenBank/DDBJ databases">
        <title>Sequence of Gallionella enrichment culture.</title>
        <authorList>
            <person name="Poehlein A."/>
            <person name="Muehling M."/>
            <person name="Daniel R."/>
        </authorList>
    </citation>
    <scope>NUCLEOTIDE SEQUENCE</scope>
</reference>
<protein>
    <submittedName>
        <fullName evidence="1">Uncharacterized protein</fullName>
    </submittedName>
</protein>
<gene>
    <name evidence="1" type="ORF">GALL_538480</name>
</gene>
<accession>A0A1J5P1W7</accession>